<evidence type="ECO:0000256" key="5">
    <source>
        <dbReference type="ARBA" id="ARBA00022833"/>
    </source>
</evidence>
<dbReference type="GO" id="GO:0005634">
    <property type="term" value="C:nucleus"/>
    <property type="evidence" value="ECO:0007669"/>
    <property type="project" value="UniProtKB-SubCell"/>
</dbReference>
<keyword evidence="4 8" id="KW-0863">Zinc-finger</keyword>
<feature type="domain" description="C2H2-type" evidence="10">
    <location>
        <begin position="761"/>
        <end position="788"/>
    </location>
</feature>
<dbReference type="AlphaFoldDB" id="A0A8H5S6C1"/>
<evidence type="ECO:0000256" key="6">
    <source>
        <dbReference type="ARBA" id="ARBA00023125"/>
    </source>
</evidence>
<keyword evidence="2" id="KW-0479">Metal-binding</keyword>
<proteinExistence type="predicted"/>
<keyword evidence="12" id="KW-1185">Reference proteome</keyword>
<sequence>MARAHPRVKVEDPAAYRVAHKQLFSYSAPGTAAQHHQHPNDLNSSEPNGHIPREFQFSDHGEDASGAIGAQNIERTFAMVEEQMFMLTACWTLHCMPCRILFKDAKEQAAHNSKWHWDNFLCFACDIGFETAKDLKEVATSIETLSLLFRHMESRLCVLRNWQQATGLMHLLFTLKQEIDVANRTCDMCKRLFDSEASLFDHLRHQHENTVCRSCDRVFRDSEEWHKHIISRTPIKVRASVCAICEPSIAFDMEKNYNDHMWHFHNKCKPCGLNFDNKQDRLVHGAVVHHRCPDCFQFFMSPNDLCKHYKEFHGINPLTMAKPTLPTVPVKKEFPTVTPPTAPPIPTAVTQVKSEEVKPCVKNQGRRIKCATAQASVVFETYPPRSAVAKAIPKKKKIALTKGSLISAQTPSSPCDTQTTPAETTEATTASPPAIMGRARKRPKLEEGEVSSSDDDYIIVDARVKKGRESPKVILDHRRHLSTSKPNTASHPFCSECCRYFQSDAEKERHYSKWHCGNLCHACDEGFPTKSELHQHKASHANTPICCVGCEKRFKCYSAMMDHLEHGSCESACNRLLVQSAVGIYCKGFQQSSCRNIDLQCPTCDKKFARMGTLLKHFENRSCTLRNWIEESGWIDFLAALKRSIAEKKPSTFQCNICRKKFDQEVALGMHQREKHDNTYCCACETYFANPAKKQKHIISISGTSGKPGTFFCDLCDPKVRLGTEKELCDHLWLDHMVCGPCGQVFETAELKKKHDAKAHNRCTVCYRFFVSIAELKQHRETHKVEPRVIEPPVVEPSIIEPSIVHPLPVKPEPIPSLQRASKQLYR</sequence>
<comment type="caution">
    <text evidence="11">The sequence shown here is derived from an EMBL/GenBank/DDBJ whole genome shotgun (WGS) entry which is preliminary data.</text>
</comment>
<dbReference type="GO" id="GO:0001228">
    <property type="term" value="F:DNA-binding transcription activator activity, RNA polymerase II-specific"/>
    <property type="evidence" value="ECO:0007669"/>
    <property type="project" value="TreeGrafter"/>
</dbReference>
<dbReference type="GO" id="GO:0000978">
    <property type="term" value="F:RNA polymerase II cis-regulatory region sequence-specific DNA binding"/>
    <property type="evidence" value="ECO:0007669"/>
    <property type="project" value="TreeGrafter"/>
</dbReference>
<feature type="domain" description="C2H2-type" evidence="10">
    <location>
        <begin position="653"/>
        <end position="676"/>
    </location>
</feature>
<evidence type="ECO:0000256" key="1">
    <source>
        <dbReference type="ARBA" id="ARBA00004123"/>
    </source>
</evidence>
<feature type="compositionally biased region" description="Low complexity" evidence="9">
    <location>
        <begin position="417"/>
        <end position="434"/>
    </location>
</feature>
<keyword evidence="6" id="KW-0238">DNA-binding</keyword>
<keyword evidence="3" id="KW-0677">Repeat</keyword>
<organism evidence="11 12">
    <name type="scientific">Fusarium tjaetaba</name>
    <dbReference type="NCBI Taxonomy" id="1567544"/>
    <lineage>
        <taxon>Eukaryota</taxon>
        <taxon>Fungi</taxon>
        <taxon>Dikarya</taxon>
        <taxon>Ascomycota</taxon>
        <taxon>Pezizomycotina</taxon>
        <taxon>Sordariomycetes</taxon>
        <taxon>Hypocreomycetidae</taxon>
        <taxon>Hypocreales</taxon>
        <taxon>Nectriaceae</taxon>
        <taxon>Fusarium</taxon>
        <taxon>Fusarium fujikuroi species complex</taxon>
    </lineage>
</organism>
<reference evidence="11 12" key="1">
    <citation type="submission" date="2020-05" db="EMBL/GenBank/DDBJ databases">
        <title>Identification and distribution of gene clusters putatively required for synthesis of sphingolipid metabolism inhibitors in phylogenetically diverse species of the filamentous fungus Fusarium.</title>
        <authorList>
            <person name="Kim H.-S."/>
            <person name="Busman M."/>
            <person name="Brown D.W."/>
            <person name="Divon H."/>
            <person name="Uhlig S."/>
            <person name="Proctor R.H."/>
        </authorList>
    </citation>
    <scope>NUCLEOTIDE SEQUENCE [LARGE SCALE GENOMIC DNA]</scope>
    <source>
        <strain evidence="11 12">NRRL 66243</strain>
    </source>
</reference>
<dbReference type="GO" id="GO:0008270">
    <property type="term" value="F:zinc ion binding"/>
    <property type="evidence" value="ECO:0007669"/>
    <property type="project" value="UniProtKB-KW"/>
</dbReference>
<dbReference type="InterPro" id="IPR036236">
    <property type="entry name" value="Znf_C2H2_sf"/>
</dbReference>
<dbReference type="EMBL" id="JAAQRI010000030">
    <property type="protein sequence ID" value="KAF5647635.1"/>
    <property type="molecule type" value="Genomic_DNA"/>
</dbReference>
<comment type="subcellular location">
    <subcellularLocation>
        <location evidence="1">Nucleus</location>
    </subcellularLocation>
</comment>
<feature type="compositionally biased region" description="Polar residues" evidence="9">
    <location>
        <begin position="404"/>
        <end position="416"/>
    </location>
</feature>
<evidence type="ECO:0000313" key="12">
    <source>
        <dbReference type="Proteomes" id="UP000530670"/>
    </source>
</evidence>
<feature type="domain" description="C2H2-type" evidence="10">
    <location>
        <begin position="518"/>
        <end position="545"/>
    </location>
</feature>
<dbReference type="SUPFAM" id="SSF57667">
    <property type="entry name" value="beta-beta-alpha zinc fingers"/>
    <property type="match status" value="1"/>
</dbReference>
<feature type="domain" description="C2H2-type" evidence="10">
    <location>
        <begin position="184"/>
        <end position="207"/>
    </location>
</feature>
<dbReference type="OrthoDB" id="6105938at2759"/>
<protein>
    <submittedName>
        <fullName evidence="11">Zinc finger and BTB domain protein</fullName>
    </submittedName>
</protein>
<dbReference type="Proteomes" id="UP000530670">
    <property type="component" value="Unassembled WGS sequence"/>
</dbReference>
<accession>A0A8H5S6C1</accession>
<feature type="region of interest" description="Disordered" evidence="9">
    <location>
        <begin position="29"/>
        <end position="56"/>
    </location>
</feature>
<evidence type="ECO:0000256" key="7">
    <source>
        <dbReference type="ARBA" id="ARBA00023242"/>
    </source>
</evidence>
<dbReference type="RefSeq" id="XP_037211259.1">
    <property type="nucleotide sequence ID" value="XM_037347807.1"/>
</dbReference>
<evidence type="ECO:0000256" key="3">
    <source>
        <dbReference type="ARBA" id="ARBA00022737"/>
    </source>
</evidence>
<dbReference type="GeneID" id="59300077"/>
<dbReference type="PANTHER" id="PTHR24376">
    <property type="entry name" value="ZINC FINGER PROTEIN"/>
    <property type="match status" value="1"/>
</dbReference>
<evidence type="ECO:0000259" key="10">
    <source>
        <dbReference type="PROSITE" id="PS50157"/>
    </source>
</evidence>
<gene>
    <name evidence="11" type="ORF">FTJAE_1691</name>
</gene>
<dbReference type="SMART" id="SM00355">
    <property type="entry name" value="ZnF_C2H2"/>
    <property type="match status" value="12"/>
</dbReference>
<keyword evidence="7" id="KW-0539">Nucleus</keyword>
<keyword evidence="5" id="KW-0862">Zinc</keyword>
<evidence type="ECO:0000256" key="8">
    <source>
        <dbReference type="PROSITE-ProRule" id="PRU00042"/>
    </source>
</evidence>
<dbReference type="PROSITE" id="PS00028">
    <property type="entry name" value="ZINC_FINGER_C2H2_1"/>
    <property type="match status" value="6"/>
</dbReference>
<evidence type="ECO:0000313" key="11">
    <source>
        <dbReference type="EMBL" id="KAF5647635.1"/>
    </source>
</evidence>
<dbReference type="Gene3D" id="3.30.160.60">
    <property type="entry name" value="Classic Zinc Finger"/>
    <property type="match status" value="3"/>
</dbReference>
<evidence type="ECO:0000256" key="9">
    <source>
        <dbReference type="SAM" id="MobiDB-lite"/>
    </source>
</evidence>
<dbReference type="PROSITE" id="PS50157">
    <property type="entry name" value="ZINC_FINGER_C2H2_2"/>
    <property type="match status" value="4"/>
</dbReference>
<feature type="region of interest" description="Disordered" evidence="9">
    <location>
        <begin position="403"/>
        <end position="449"/>
    </location>
</feature>
<dbReference type="PANTHER" id="PTHR24376:SF243">
    <property type="entry name" value="C2H2-TYPE DOMAIN-CONTAINING PROTEIN"/>
    <property type="match status" value="1"/>
</dbReference>
<dbReference type="InterPro" id="IPR013087">
    <property type="entry name" value="Znf_C2H2_type"/>
</dbReference>
<evidence type="ECO:0000256" key="4">
    <source>
        <dbReference type="ARBA" id="ARBA00022771"/>
    </source>
</evidence>
<name>A0A8H5S6C1_9HYPO</name>
<evidence type="ECO:0000256" key="2">
    <source>
        <dbReference type="ARBA" id="ARBA00022723"/>
    </source>
</evidence>